<evidence type="ECO:0000313" key="1">
    <source>
        <dbReference type="EMBL" id="KAK1660373.1"/>
    </source>
</evidence>
<evidence type="ECO:0000313" key="2">
    <source>
        <dbReference type="Proteomes" id="UP001231189"/>
    </source>
</evidence>
<dbReference type="PANTHER" id="PTHR33463:SF207">
    <property type="entry name" value="AAA+ ATPASE DOMAIN-CONTAINING PROTEIN"/>
    <property type="match status" value="1"/>
</dbReference>
<protein>
    <recommendedName>
        <fullName evidence="3">Disease resistance protein</fullName>
    </recommendedName>
</protein>
<proteinExistence type="predicted"/>
<dbReference type="Gene3D" id="3.80.10.10">
    <property type="entry name" value="Ribonuclease Inhibitor"/>
    <property type="match status" value="1"/>
</dbReference>
<dbReference type="Proteomes" id="UP001231189">
    <property type="component" value="Unassembled WGS sequence"/>
</dbReference>
<dbReference type="EMBL" id="JAUUTY010000003">
    <property type="protein sequence ID" value="KAK1660373.1"/>
    <property type="molecule type" value="Genomic_DNA"/>
</dbReference>
<evidence type="ECO:0008006" key="3">
    <source>
        <dbReference type="Google" id="ProtNLM"/>
    </source>
</evidence>
<keyword evidence="2" id="KW-1185">Reference proteome</keyword>
<sequence length="275" mass="31940">MNLMWVSDCIRSNVYRELGTLDHLKVVVTSVRLRHSWTSLHDAADLPIRSLCLITSAEKKEFHLYDISSLDFAQTTLYELEISDDKCVPNITLIQRSEQQPYSFGILGKLTIHNLEALTTVKWMVTSPTSVFPRLTFLSLSYCTKLEHLSWAMYLPCLEKLHFRCNERMRKAFTRYHVDNVWSGQESSQIFPRLKQLRLVDCFTLVTIADSDVTFPSLEVLHIRACKELKKLPFDMSSLPQSLKVLQMYPAESWEQLELEEGVKSFLQPNLRLSF</sequence>
<dbReference type="InterPro" id="IPR032675">
    <property type="entry name" value="LRR_dom_sf"/>
</dbReference>
<gene>
    <name evidence="1" type="ORF">QYE76_048532</name>
</gene>
<name>A0AAD8SL76_LOLMU</name>
<comment type="caution">
    <text evidence="1">The sequence shown here is derived from an EMBL/GenBank/DDBJ whole genome shotgun (WGS) entry which is preliminary data.</text>
</comment>
<dbReference type="SUPFAM" id="SSF52058">
    <property type="entry name" value="L domain-like"/>
    <property type="match status" value="1"/>
</dbReference>
<dbReference type="AlphaFoldDB" id="A0AAD8SL76"/>
<reference evidence="1" key="1">
    <citation type="submission" date="2023-07" db="EMBL/GenBank/DDBJ databases">
        <title>A chromosome-level genome assembly of Lolium multiflorum.</title>
        <authorList>
            <person name="Chen Y."/>
            <person name="Copetti D."/>
            <person name="Kolliker R."/>
            <person name="Studer B."/>
        </authorList>
    </citation>
    <scope>NUCLEOTIDE SEQUENCE</scope>
    <source>
        <strain evidence="1">02402/16</strain>
        <tissue evidence="1">Leaf</tissue>
    </source>
</reference>
<organism evidence="1 2">
    <name type="scientific">Lolium multiflorum</name>
    <name type="common">Italian ryegrass</name>
    <name type="synonym">Lolium perenne subsp. multiflorum</name>
    <dbReference type="NCBI Taxonomy" id="4521"/>
    <lineage>
        <taxon>Eukaryota</taxon>
        <taxon>Viridiplantae</taxon>
        <taxon>Streptophyta</taxon>
        <taxon>Embryophyta</taxon>
        <taxon>Tracheophyta</taxon>
        <taxon>Spermatophyta</taxon>
        <taxon>Magnoliopsida</taxon>
        <taxon>Liliopsida</taxon>
        <taxon>Poales</taxon>
        <taxon>Poaceae</taxon>
        <taxon>BOP clade</taxon>
        <taxon>Pooideae</taxon>
        <taxon>Poodae</taxon>
        <taxon>Poeae</taxon>
        <taxon>Poeae Chloroplast Group 2 (Poeae type)</taxon>
        <taxon>Loliodinae</taxon>
        <taxon>Loliinae</taxon>
        <taxon>Lolium</taxon>
    </lineage>
</organism>
<accession>A0AAD8SL76</accession>
<dbReference type="PANTHER" id="PTHR33463">
    <property type="entry name" value="NB-ARC DOMAIN-CONTAINING PROTEIN-RELATED"/>
    <property type="match status" value="1"/>
</dbReference>
<dbReference type="InterPro" id="IPR050905">
    <property type="entry name" value="Plant_NBS-LRR"/>
</dbReference>